<reference evidence="4" key="1">
    <citation type="journal article" date="2014" name="Int. J. Syst. Evol. Microbiol.">
        <title>Complete genome sequence of Corynebacterium casei LMG S-19264T (=DSM 44701T), isolated from a smear-ripened cheese.</title>
        <authorList>
            <consortium name="US DOE Joint Genome Institute (JGI-PGF)"/>
            <person name="Walter F."/>
            <person name="Albersmeier A."/>
            <person name="Kalinowski J."/>
            <person name="Ruckert C."/>
        </authorList>
    </citation>
    <scope>NUCLEOTIDE SEQUENCE</scope>
    <source>
        <strain evidence="4">KCTC 42731</strain>
    </source>
</reference>
<evidence type="ECO:0000256" key="2">
    <source>
        <dbReference type="SAM" id="SignalP"/>
    </source>
</evidence>
<comment type="caution">
    <text evidence="4">The sequence shown here is derived from an EMBL/GenBank/DDBJ whole genome shotgun (WGS) entry which is preliminary data.</text>
</comment>
<keyword evidence="5" id="KW-1185">Reference proteome</keyword>
<dbReference type="Proteomes" id="UP000623842">
    <property type="component" value="Unassembled WGS sequence"/>
</dbReference>
<feature type="domain" description="Outer membrane protein beta-barrel" evidence="3">
    <location>
        <begin position="14"/>
        <end position="195"/>
    </location>
</feature>
<dbReference type="AlphaFoldDB" id="A0A919BG31"/>
<dbReference type="EMBL" id="BNCK01000003">
    <property type="protein sequence ID" value="GHF88580.1"/>
    <property type="molecule type" value="Genomic_DNA"/>
</dbReference>
<protein>
    <recommendedName>
        <fullName evidence="3">Outer membrane protein beta-barrel domain-containing protein</fullName>
    </recommendedName>
</protein>
<name>A0A919BG31_9GAMM</name>
<organism evidence="4 5">
    <name type="scientific">Thalassotalea marina</name>
    <dbReference type="NCBI Taxonomy" id="1673741"/>
    <lineage>
        <taxon>Bacteria</taxon>
        <taxon>Pseudomonadati</taxon>
        <taxon>Pseudomonadota</taxon>
        <taxon>Gammaproteobacteria</taxon>
        <taxon>Alteromonadales</taxon>
        <taxon>Colwelliaceae</taxon>
        <taxon>Thalassotalea</taxon>
    </lineage>
</organism>
<accession>A0A919BG31</accession>
<proteinExistence type="predicted"/>
<feature type="chain" id="PRO_5036742435" description="Outer membrane protein beta-barrel domain-containing protein" evidence="2">
    <location>
        <begin position="26"/>
        <end position="195"/>
    </location>
</feature>
<keyword evidence="1 2" id="KW-0732">Signal</keyword>
<dbReference type="Pfam" id="PF13505">
    <property type="entry name" value="OMP_b-brl"/>
    <property type="match status" value="1"/>
</dbReference>
<evidence type="ECO:0000313" key="4">
    <source>
        <dbReference type="EMBL" id="GHF88580.1"/>
    </source>
</evidence>
<dbReference type="InterPro" id="IPR027385">
    <property type="entry name" value="Beta-barrel_OMP"/>
</dbReference>
<gene>
    <name evidence="4" type="ORF">GCM10017161_15400</name>
</gene>
<evidence type="ECO:0000256" key="1">
    <source>
        <dbReference type="ARBA" id="ARBA00022729"/>
    </source>
</evidence>
<dbReference type="SUPFAM" id="SSF56925">
    <property type="entry name" value="OMPA-like"/>
    <property type="match status" value="1"/>
</dbReference>
<sequence>MPSIKSFPAISLGLLLGLSSTAVLADDNYFEFMNDTKVYTGVGYGQYSFQWKDRSNDTSFDDDAAMIKAYIGAAFNPYISTELAYLNFDEVSDFDNTAEFDGYSLALRFSAPLNETVALYAKGGWMEWDTDYKTRIPEVGAITGSDSGGDWFYGVGAGLALTQDINVRLEYERYEIDQHINPDMDVASISVEYVF</sequence>
<reference evidence="4" key="2">
    <citation type="submission" date="2020-09" db="EMBL/GenBank/DDBJ databases">
        <authorList>
            <person name="Sun Q."/>
            <person name="Kim S."/>
        </authorList>
    </citation>
    <scope>NUCLEOTIDE SEQUENCE</scope>
    <source>
        <strain evidence="4">KCTC 42731</strain>
    </source>
</reference>
<evidence type="ECO:0000259" key="3">
    <source>
        <dbReference type="Pfam" id="PF13505"/>
    </source>
</evidence>
<dbReference type="Gene3D" id="2.40.160.20">
    <property type="match status" value="1"/>
</dbReference>
<evidence type="ECO:0000313" key="5">
    <source>
        <dbReference type="Proteomes" id="UP000623842"/>
    </source>
</evidence>
<feature type="signal peptide" evidence="2">
    <location>
        <begin position="1"/>
        <end position="25"/>
    </location>
</feature>
<dbReference type="RefSeq" id="WP_189768913.1">
    <property type="nucleotide sequence ID" value="NZ_BNCK01000003.1"/>
</dbReference>
<dbReference type="InterPro" id="IPR011250">
    <property type="entry name" value="OMP/PagP_B-barrel"/>
</dbReference>